<dbReference type="GO" id="GO:0003677">
    <property type="term" value="F:DNA binding"/>
    <property type="evidence" value="ECO:0007669"/>
    <property type="project" value="UniProtKB-KW"/>
</dbReference>
<evidence type="ECO:0000256" key="3">
    <source>
        <dbReference type="ARBA" id="ARBA00023125"/>
    </source>
</evidence>
<dbReference type="PROSITE" id="PS50931">
    <property type="entry name" value="HTH_LYSR"/>
    <property type="match status" value="1"/>
</dbReference>
<evidence type="ECO:0000256" key="4">
    <source>
        <dbReference type="ARBA" id="ARBA00023163"/>
    </source>
</evidence>
<dbReference type="AlphaFoldDB" id="A0A285VR18"/>
<dbReference type="Gene3D" id="1.10.10.10">
    <property type="entry name" value="Winged helix-like DNA-binding domain superfamily/Winged helix DNA-binding domain"/>
    <property type="match status" value="1"/>
</dbReference>
<dbReference type="Gene3D" id="3.40.190.290">
    <property type="match status" value="1"/>
</dbReference>
<dbReference type="FunFam" id="1.10.10.10:FF:000001">
    <property type="entry name" value="LysR family transcriptional regulator"/>
    <property type="match status" value="1"/>
</dbReference>
<dbReference type="InterPro" id="IPR005119">
    <property type="entry name" value="LysR_subst-bd"/>
</dbReference>
<dbReference type="SUPFAM" id="SSF53850">
    <property type="entry name" value="Periplasmic binding protein-like II"/>
    <property type="match status" value="1"/>
</dbReference>
<dbReference type="InterPro" id="IPR000847">
    <property type="entry name" value="LysR_HTH_N"/>
</dbReference>
<feature type="domain" description="HTH lysR-type" evidence="5">
    <location>
        <begin position="8"/>
        <end position="65"/>
    </location>
</feature>
<evidence type="ECO:0000256" key="2">
    <source>
        <dbReference type="ARBA" id="ARBA00023015"/>
    </source>
</evidence>
<comment type="similarity">
    <text evidence="1">Belongs to the LysR transcriptional regulatory family.</text>
</comment>
<dbReference type="PANTHER" id="PTHR30537">
    <property type="entry name" value="HTH-TYPE TRANSCRIPTIONAL REGULATOR"/>
    <property type="match status" value="1"/>
</dbReference>
<evidence type="ECO:0000313" key="6">
    <source>
        <dbReference type="EMBL" id="SOC56502.1"/>
    </source>
</evidence>
<dbReference type="CDD" id="cd08475">
    <property type="entry name" value="PBP2_CrgA_like_6"/>
    <property type="match status" value="1"/>
</dbReference>
<proteinExistence type="inferred from homology"/>
<gene>
    <name evidence="6" type="ORF">SAMN05421509_10796</name>
</gene>
<dbReference type="SUPFAM" id="SSF46785">
    <property type="entry name" value="Winged helix' DNA-binding domain"/>
    <property type="match status" value="1"/>
</dbReference>
<keyword evidence="2" id="KW-0805">Transcription regulation</keyword>
<name>A0A285VR18_9GAMM</name>
<keyword evidence="3" id="KW-0238">DNA-binding</keyword>
<dbReference type="GO" id="GO:0003700">
    <property type="term" value="F:DNA-binding transcription factor activity"/>
    <property type="evidence" value="ECO:0007669"/>
    <property type="project" value="InterPro"/>
</dbReference>
<dbReference type="InterPro" id="IPR036388">
    <property type="entry name" value="WH-like_DNA-bd_sf"/>
</dbReference>
<dbReference type="Pfam" id="PF03466">
    <property type="entry name" value="LysR_substrate"/>
    <property type="match status" value="1"/>
</dbReference>
<dbReference type="PRINTS" id="PR00039">
    <property type="entry name" value="HTHLYSR"/>
</dbReference>
<evidence type="ECO:0000313" key="7">
    <source>
        <dbReference type="Proteomes" id="UP000219023"/>
    </source>
</evidence>
<dbReference type="InterPro" id="IPR058163">
    <property type="entry name" value="LysR-type_TF_proteobact-type"/>
</dbReference>
<dbReference type="EMBL" id="OBQJ01000007">
    <property type="protein sequence ID" value="SOC56502.1"/>
    <property type="molecule type" value="Genomic_DNA"/>
</dbReference>
<accession>A0A285VR18</accession>
<protein>
    <submittedName>
        <fullName evidence="6">Transcriptional regulator, LysR family</fullName>
    </submittedName>
</protein>
<dbReference type="Pfam" id="PF00126">
    <property type="entry name" value="HTH_1"/>
    <property type="match status" value="1"/>
</dbReference>
<dbReference type="OrthoDB" id="9815676at2"/>
<reference evidence="6 7" key="1">
    <citation type="submission" date="2017-08" db="EMBL/GenBank/DDBJ databases">
        <authorList>
            <person name="de Groot N.N."/>
        </authorList>
    </citation>
    <scope>NUCLEOTIDE SEQUENCE [LARGE SCALE GENOMIC DNA]</scope>
    <source>
        <strain evidence="6 7">USBA 855</strain>
    </source>
</reference>
<dbReference type="PANTHER" id="PTHR30537:SF5">
    <property type="entry name" value="HTH-TYPE TRANSCRIPTIONAL ACTIVATOR TTDR-RELATED"/>
    <property type="match status" value="1"/>
</dbReference>
<evidence type="ECO:0000256" key="1">
    <source>
        <dbReference type="ARBA" id="ARBA00009437"/>
    </source>
</evidence>
<evidence type="ECO:0000259" key="5">
    <source>
        <dbReference type="PROSITE" id="PS50931"/>
    </source>
</evidence>
<dbReference type="InterPro" id="IPR036390">
    <property type="entry name" value="WH_DNA-bd_sf"/>
</dbReference>
<keyword evidence="4" id="KW-0804">Transcription</keyword>
<sequence length="306" mass="33267">MSTDTDGPTLNGIHTFVTAARCKSFTLAAEELGISKSAVGKGIARLEERLGTPLFHRTTRQISLTADGEAYYASCSEALETLHNAERTLVTGHEKPSGRLRVDLPAAFGRKVLLPVLLNITRQHPELSLTVTFTDRLVEPIDEGIDLLVRFGPVGDVSGLVARPLTRQRLVTCAAPSYLKSRGRPVSLDDLEDHQCIVGHRRGRPLAWTVKPSADRTVRINPPATYELSDGDAIISAAISGCGICQIPISLARKAIEKGDLITILDEFSIHDVPVSAIWPATRHLLPKVRRVVDELLNQAQQGALD</sequence>
<organism evidence="6 7">
    <name type="scientific">Chromohalobacter canadensis</name>
    <dbReference type="NCBI Taxonomy" id="141389"/>
    <lineage>
        <taxon>Bacteria</taxon>
        <taxon>Pseudomonadati</taxon>
        <taxon>Pseudomonadota</taxon>
        <taxon>Gammaproteobacteria</taxon>
        <taxon>Oceanospirillales</taxon>
        <taxon>Halomonadaceae</taxon>
        <taxon>Chromohalobacter</taxon>
    </lineage>
</organism>
<dbReference type="Proteomes" id="UP000219023">
    <property type="component" value="Unassembled WGS sequence"/>
</dbReference>